<evidence type="ECO:0000313" key="2">
    <source>
        <dbReference type="Proteomes" id="UP000646548"/>
    </source>
</evidence>
<protein>
    <submittedName>
        <fullName evidence="1">Uncharacterized protein</fullName>
    </submittedName>
</protein>
<dbReference type="AlphaFoldDB" id="A0A834FNX7"/>
<dbReference type="EMBL" id="WKFB01000067">
    <property type="protein sequence ID" value="KAF6737265.1"/>
    <property type="molecule type" value="Genomic_DNA"/>
</dbReference>
<dbReference type="Proteomes" id="UP000646548">
    <property type="component" value="Unassembled WGS sequence"/>
</dbReference>
<proteinExistence type="predicted"/>
<accession>A0A834FNX7</accession>
<name>A0A834FNX7_ORYME</name>
<reference evidence="1" key="1">
    <citation type="journal article" name="BMC Genomics">
        <title>Long-read sequencing and de novo genome assembly of marine medaka (Oryzias melastigma).</title>
        <authorList>
            <person name="Liang P."/>
            <person name="Saqib H.S.A."/>
            <person name="Ni X."/>
            <person name="Shen Y."/>
        </authorList>
    </citation>
    <scope>NUCLEOTIDE SEQUENCE</scope>
    <source>
        <strain evidence="1">Bigg-433</strain>
    </source>
</reference>
<organism evidence="1 2">
    <name type="scientific">Oryzias melastigma</name>
    <name type="common">Marine medaka</name>
    <dbReference type="NCBI Taxonomy" id="30732"/>
    <lineage>
        <taxon>Eukaryota</taxon>
        <taxon>Metazoa</taxon>
        <taxon>Chordata</taxon>
        <taxon>Craniata</taxon>
        <taxon>Vertebrata</taxon>
        <taxon>Euteleostomi</taxon>
        <taxon>Actinopterygii</taxon>
        <taxon>Neopterygii</taxon>
        <taxon>Teleostei</taxon>
        <taxon>Neoteleostei</taxon>
        <taxon>Acanthomorphata</taxon>
        <taxon>Ovalentaria</taxon>
        <taxon>Atherinomorphae</taxon>
        <taxon>Beloniformes</taxon>
        <taxon>Adrianichthyidae</taxon>
        <taxon>Oryziinae</taxon>
        <taxon>Oryzias</taxon>
    </lineage>
</organism>
<comment type="caution">
    <text evidence="1">The sequence shown here is derived from an EMBL/GenBank/DDBJ whole genome shotgun (WGS) entry which is preliminary data.</text>
</comment>
<gene>
    <name evidence="1" type="ORF">FQA47_015997</name>
</gene>
<evidence type="ECO:0000313" key="1">
    <source>
        <dbReference type="EMBL" id="KAF6737265.1"/>
    </source>
</evidence>
<sequence>MKPLSQVLLLGNGFQRLMDGFSAGLPEEQNLYLDINLPLRDRHACLGRTKPSKLLSEGSWPSPEPLEAAMAGARVMTCEIQPYSSSPARLHRRRRLRPRSQPAADLSWCRRLCIQFDFVTSASQQRQIPPYSCPVGVKETALRESSCFNNSSHSLSSDSKHGDAFGMAGGGVEVDYCTEL</sequence>